<evidence type="ECO:0000256" key="10">
    <source>
        <dbReference type="SAM" id="SignalP"/>
    </source>
</evidence>
<dbReference type="GO" id="GO:0005975">
    <property type="term" value="P:carbohydrate metabolic process"/>
    <property type="evidence" value="ECO:0007669"/>
    <property type="project" value="InterPro"/>
</dbReference>
<proteinExistence type="inferred from homology"/>
<dbReference type="SUPFAM" id="SSF51445">
    <property type="entry name" value="(Trans)glycosidases"/>
    <property type="match status" value="2"/>
</dbReference>
<dbReference type="InterPro" id="IPR001360">
    <property type="entry name" value="Glyco_hydro_1"/>
</dbReference>
<dbReference type="Ensembl" id="ENSCMIT00000027624.1">
    <property type="protein sequence ID" value="ENSCMIP00000027189.1"/>
    <property type="gene ID" value="ENSCMIG00000011841.1"/>
</dbReference>
<keyword evidence="12" id="KW-1185">Reference proteome</keyword>
<dbReference type="GO" id="GO:0004553">
    <property type="term" value="F:hydrolase activity, hydrolyzing O-glycosyl compounds"/>
    <property type="evidence" value="ECO:0007669"/>
    <property type="project" value="InterPro"/>
</dbReference>
<keyword evidence="4" id="KW-0677">Repeat</keyword>
<dbReference type="PANTHER" id="PTHR10353">
    <property type="entry name" value="GLYCOSYL HYDROLASE"/>
    <property type="match status" value="1"/>
</dbReference>
<comment type="similarity">
    <text evidence="8">Belongs to the glycosyl hydrolase 1 family. Klotho subfamily.</text>
</comment>
<gene>
    <name evidence="11" type="primary">LOC103175856</name>
</gene>
<evidence type="ECO:0000256" key="2">
    <source>
        <dbReference type="ARBA" id="ARBA00022475"/>
    </source>
</evidence>
<dbReference type="STRING" id="7868.ENSCMIP00000027189"/>
<feature type="chain" id="PRO_5021456683" evidence="10">
    <location>
        <begin position="24"/>
        <end position="1007"/>
    </location>
</feature>
<organism evidence="11 12">
    <name type="scientific">Callorhinchus milii</name>
    <name type="common">Ghost shark</name>
    <dbReference type="NCBI Taxonomy" id="7868"/>
    <lineage>
        <taxon>Eukaryota</taxon>
        <taxon>Metazoa</taxon>
        <taxon>Chordata</taxon>
        <taxon>Craniata</taxon>
        <taxon>Vertebrata</taxon>
        <taxon>Chondrichthyes</taxon>
        <taxon>Holocephali</taxon>
        <taxon>Chimaeriformes</taxon>
        <taxon>Callorhinchidae</taxon>
        <taxon>Callorhinchus</taxon>
    </lineage>
</organism>
<dbReference type="OMA" id="RRKFWKA"/>
<dbReference type="InParanoid" id="A0A4W3IAI8"/>
<dbReference type="Proteomes" id="UP000314986">
    <property type="component" value="Unassembled WGS sequence"/>
</dbReference>
<sequence>MTERLVILLAPLWISGCVTVVNGEPGAGRILWKNRSTLNYMNESELFLYDTFPQSFMWGVGSSAFAIEGGWEKDGKGASVWDDLTHRESSRFDNTTADTASDSYTFLHKDLAALEHLGVNSYLFSISWPRLFPKGKVEDVNLKGLQYYNRLINSLIQRQIEPIVTLYHWDLPSILQQEYGGWLSEAVVDIFNEYARFCFQSFGDRVRFWITIYNPHLIAWNGYETGRHPPGESGNRAAMYTVGHNLIQAHAKAWHTYDTHFRKSQKGFVSLVLGSHWIEPKTASVSYEHFQTLMDQVLGWFAKPIFVDGDYPDSFKNEINSPTFTEKERNYIKGTADFFAFSFGPDNFRSLNHLVSLRHHASLHLGRVLNWIKLEYNDPRILIAENGWFSNSHVKTEDTTALYLMKKFVNEVLRAIRFNEVNVFGYTAWSLLDGFEWQYGYKIARGLFYVDFSSNEKSRIPKSSALFYKQIIEQNGFPLTEITQHVHGTFPCNFSWGIADTVLQVEMLPSSPQFIDHNLYMWNVTGNGALHKIKGTMIKPRPSQCTDFSSLKQHVALVRKLKVSHYSFALKWSQILPHGDLSTVNRDVLRYYRCVVSELLKLNIVSTIILYHPTYQDIDLPGPLLRNGGWLNRSTALAFNDYANLCFQEFGNLVKFWITMNEPNINIQRSLDAYRAAHNMIIAHALTWHKYNKEYRHQYHGLVSLALRADWAEAANPYFGTHITAAERFLQFQIAWFADPIFKTGNYPVVMREYILHKYKEHLSSSSLPHFTDEEKQMIKGTADFFAINHFTTRLILHKPKNGSKYQTDHDGSLLRDATLLRFHSPSHSSFPFLSHPEMTIAPWGIRKVLNWIKSNYGNVDIYITANGVSDKSTLKDELRIYYHKNYINEVLKAQLFDQVNVKGYYAWKLKDTEIHVPLVGFFIVANSGLKPKTSVEFYNKLIRNNGFPSGDADNQCSTDRQIHCEWCILILKKKPLMFFGVCILFTAVMFAAIIIIHKRKRRKAFC</sequence>
<dbReference type="PRINTS" id="PR00131">
    <property type="entry name" value="GLHYDRLASE1"/>
</dbReference>
<dbReference type="Pfam" id="PF00232">
    <property type="entry name" value="Glyco_hydro_1"/>
    <property type="match status" value="3"/>
</dbReference>
<evidence type="ECO:0000256" key="3">
    <source>
        <dbReference type="ARBA" id="ARBA00022692"/>
    </source>
</evidence>
<keyword evidence="6 9" id="KW-0472">Membrane</keyword>
<reference evidence="12" key="2">
    <citation type="journal article" date="2007" name="PLoS Biol.">
        <title>Survey sequencing and comparative analysis of the elephant shark (Callorhinchus milii) genome.</title>
        <authorList>
            <person name="Venkatesh B."/>
            <person name="Kirkness E.F."/>
            <person name="Loh Y.H."/>
            <person name="Halpern A.L."/>
            <person name="Lee A.P."/>
            <person name="Johnson J."/>
            <person name="Dandona N."/>
            <person name="Viswanathan L.D."/>
            <person name="Tay A."/>
            <person name="Venter J.C."/>
            <person name="Strausberg R.L."/>
            <person name="Brenner S."/>
        </authorList>
    </citation>
    <scope>NUCLEOTIDE SEQUENCE [LARGE SCALE GENOMIC DNA]</scope>
</reference>
<evidence type="ECO:0000256" key="5">
    <source>
        <dbReference type="ARBA" id="ARBA00022989"/>
    </source>
</evidence>
<dbReference type="PANTHER" id="PTHR10353:SF68">
    <property type="entry name" value="BETA-KLOTHO"/>
    <property type="match status" value="1"/>
</dbReference>
<evidence type="ECO:0000256" key="9">
    <source>
        <dbReference type="SAM" id="Phobius"/>
    </source>
</evidence>
<name>A0A4W3IAI8_CALMI</name>
<dbReference type="GeneID" id="103175856"/>
<evidence type="ECO:0000256" key="6">
    <source>
        <dbReference type="ARBA" id="ARBA00023136"/>
    </source>
</evidence>
<dbReference type="AlphaFoldDB" id="A0A4W3IAI8"/>
<feature type="transmembrane region" description="Helical" evidence="9">
    <location>
        <begin position="977"/>
        <end position="997"/>
    </location>
</feature>
<reference evidence="12" key="3">
    <citation type="journal article" date="2014" name="Nature">
        <title>Elephant shark genome provides unique insights into gnathostome evolution.</title>
        <authorList>
            <consortium name="International Elephant Shark Genome Sequencing Consortium"/>
            <person name="Venkatesh B."/>
            <person name="Lee A.P."/>
            <person name="Ravi V."/>
            <person name="Maurya A.K."/>
            <person name="Lian M.M."/>
            <person name="Swann J.B."/>
            <person name="Ohta Y."/>
            <person name="Flajnik M.F."/>
            <person name="Sutoh Y."/>
            <person name="Kasahara M."/>
            <person name="Hoon S."/>
            <person name="Gangu V."/>
            <person name="Roy S.W."/>
            <person name="Irimia M."/>
            <person name="Korzh V."/>
            <person name="Kondrychyn I."/>
            <person name="Lim Z.W."/>
            <person name="Tay B.H."/>
            <person name="Tohari S."/>
            <person name="Kong K.W."/>
            <person name="Ho S."/>
            <person name="Lorente-Galdos B."/>
            <person name="Quilez J."/>
            <person name="Marques-Bonet T."/>
            <person name="Raney B.J."/>
            <person name="Ingham P.W."/>
            <person name="Tay A."/>
            <person name="Hillier L.W."/>
            <person name="Minx P."/>
            <person name="Boehm T."/>
            <person name="Wilson R.K."/>
            <person name="Brenner S."/>
            <person name="Warren W.C."/>
        </authorList>
    </citation>
    <scope>NUCLEOTIDE SEQUENCE [LARGE SCALE GENOMIC DNA]</scope>
</reference>
<evidence type="ECO:0000256" key="1">
    <source>
        <dbReference type="ARBA" id="ARBA00004162"/>
    </source>
</evidence>
<evidence type="ECO:0000313" key="12">
    <source>
        <dbReference type="Proteomes" id="UP000314986"/>
    </source>
</evidence>
<evidence type="ECO:0000256" key="7">
    <source>
        <dbReference type="ARBA" id="ARBA00023180"/>
    </source>
</evidence>
<reference evidence="11" key="5">
    <citation type="submission" date="2025-09" db="UniProtKB">
        <authorList>
            <consortium name="Ensembl"/>
        </authorList>
    </citation>
    <scope>IDENTIFICATION</scope>
</reference>
<feature type="signal peptide" evidence="10">
    <location>
        <begin position="1"/>
        <end position="23"/>
    </location>
</feature>
<evidence type="ECO:0000256" key="4">
    <source>
        <dbReference type="ARBA" id="ARBA00022737"/>
    </source>
</evidence>
<dbReference type="PROSITE" id="PS51257">
    <property type="entry name" value="PROKAR_LIPOPROTEIN"/>
    <property type="match status" value="1"/>
</dbReference>
<comment type="subcellular location">
    <subcellularLocation>
        <location evidence="1">Cell membrane</location>
        <topology evidence="1">Single-pass membrane protein</topology>
    </subcellularLocation>
</comment>
<dbReference type="OrthoDB" id="65569at2759"/>
<reference evidence="11" key="4">
    <citation type="submission" date="2025-08" db="UniProtKB">
        <authorList>
            <consortium name="Ensembl"/>
        </authorList>
    </citation>
    <scope>IDENTIFICATION</scope>
</reference>
<dbReference type="FunFam" id="3.20.20.80:FF:000042">
    <property type="entry name" value="Klotho"/>
    <property type="match status" value="1"/>
</dbReference>
<evidence type="ECO:0000256" key="8">
    <source>
        <dbReference type="ARBA" id="ARBA00060858"/>
    </source>
</evidence>
<protein>
    <submittedName>
        <fullName evidence="11">Klotho beta</fullName>
    </submittedName>
</protein>
<keyword evidence="5 9" id="KW-1133">Transmembrane helix</keyword>
<dbReference type="FunFam" id="3.20.20.80:FF:000062">
    <property type="entry name" value="Klotho"/>
    <property type="match status" value="1"/>
</dbReference>
<dbReference type="InterPro" id="IPR017853">
    <property type="entry name" value="GH"/>
</dbReference>
<dbReference type="KEGG" id="cmk:103175856"/>
<keyword evidence="2" id="KW-1003">Cell membrane</keyword>
<keyword evidence="10" id="KW-0732">Signal</keyword>
<reference evidence="12" key="1">
    <citation type="journal article" date="2006" name="Science">
        <title>Ancient noncoding elements conserved in the human genome.</title>
        <authorList>
            <person name="Venkatesh B."/>
            <person name="Kirkness E.F."/>
            <person name="Loh Y.H."/>
            <person name="Halpern A.L."/>
            <person name="Lee A.P."/>
            <person name="Johnson J."/>
            <person name="Dandona N."/>
            <person name="Viswanathan L.D."/>
            <person name="Tay A."/>
            <person name="Venter J.C."/>
            <person name="Strausberg R.L."/>
            <person name="Brenner S."/>
        </authorList>
    </citation>
    <scope>NUCLEOTIDE SEQUENCE [LARGE SCALE GENOMIC DNA]</scope>
</reference>
<dbReference type="Gene3D" id="3.20.20.80">
    <property type="entry name" value="Glycosidases"/>
    <property type="match status" value="2"/>
</dbReference>
<accession>A0A4W3IAI8</accession>
<evidence type="ECO:0000313" key="11">
    <source>
        <dbReference type="Ensembl" id="ENSCMIP00000027189.1"/>
    </source>
</evidence>
<dbReference type="GeneTree" id="ENSGT00940000157489"/>
<keyword evidence="7" id="KW-0325">Glycoprotein</keyword>
<dbReference type="GO" id="GO:0005886">
    <property type="term" value="C:plasma membrane"/>
    <property type="evidence" value="ECO:0007669"/>
    <property type="project" value="UniProtKB-SubCell"/>
</dbReference>
<keyword evidence="3 9" id="KW-0812">Transmembrane</keyword>